<dbReference type="InterPro" id="IPR029048">
    <property type="entry name" value="HSP70_C_sf"/>
</dbReference>
<dbReference type="Gene3D" id="1.20.1270.10">
    <property type="match status" value="1"/>
</dbReference>
<dbReference type="PROSITE" id="PS01036">
    <property type="entry name" value="HSP70_3"/>
    <property type="match status" value="1"/>
</dbReference>
<dbReference type="SUPFAM" id="SSF100934">
    <property type="entry name" value="Heat shock protein 70kD (HSP70), C-terminal subdomain"/>
    <property type="match status" value="1"/>
</dbReference>
<dbReference type="FunFam" id="3.90.640.10:FF:000134">
    <property type="entry name" value="Heat shock cognate 71 kDa protein"/>
    <property type="match status" value="1"/>
</dbReference>
<evidence type="ECO:0000313" key="4">
    <source>
        <dbReference type="EMBL" id="QHS90720.1"/>
    </source>
</evidence>
<dbReference type="InterPro" id="IPR043129">
    <property type="entry name" value="ATPase_NBD"/>
</dbReference>
<evidence type="ECO:0008006" key="5">
    <source>
        <dbReference type="Google" id="ProtNLM"/>
    </source>
</evidence>
<evidence type="ECO:0000256" key="1">
    <source>
        <dbReference type="ARBA" id="ARBA00022741"/>
    </source>
</evidence>
<dbReference type="GO" id="GO:0140662">
    <property type="term" value="F:ATP-dependent protein folding chaperone"/>
    <property type="evidence" value="ECO:0007669"/>
    <property type="project" value="InterPro"/>
</dbReference>
<dbReference type="Pfam" id="PF00012">
    <property type="entry name" value="HSP70"/>
    <property type="match status" value="1"/>
</dbReference>
<dbReference type="InterPro" id="IPR029047">
    <property type="entry name" value="HSP70_peptide-bd_sf"/>
</dbReference>
<proteinExistence type="predicted"/>
<dbReference type="SUPFAM" id="SSF53067">
    <property type="entry name" value="Actin-like ATPase domain"/>
    <property type="match status" value="1"/>
</dbReference>
<dbReference type="InterPro" id="IPR013126">
    <property type="entry name" value="Hsp_70_fam"/>
</dbReference>
<evidence type="ECO:0000256" key="2">
    <source>
        <dbReference type="ARBA" id="ARBA00022840"/>
    </source>
</evidence>
<dbReference type="Gene3D" id="3.90.640.10">
    <property type="entry name" value="Actin, Chain A, domain 4"/>
    <property type="match status" value="1"/>
</dbReference>
<dbReference type="PANTHER" id="PTHR19375">
    <property type="entry name" value="HEAT SHOCK PROTEIN 70KDA"/>
    <property type="match status" value="1"/>
</dbReference>
<sequence>MFEVKATGGDTHLGGEDIDNRLVKHFVEEFKRKHKKDISDSPRAIKRLKAACERAKKTLSSSASASIELDALYDGVDFASTISRARFDEMCMDLYRKCLDAVDKVLLDSGLSKPQIDEIVLVGGSTRIPKIQSMLSDYFNGKDLCKSVNPDEAVAYGAAVQAALLTGNKDDQIKDLLLLDVCPLSIGIETAGNVMTPIIPRNTTIPVTKTQVFSTYSDNQPAVTIRVFEGERAMTKDCNLLGTFDLSGIPPAPRGVPQIEVSLDIDTNGILQVTAIEKGTGKSQKITIENDKGRLSKDQIEAMLKEAEKYKDEDKVNKERIEAKNELENFAYNMKNTITNQNMKINDDDKKKIDAVLTETLTWIENNQLASKEEYDHKKEELMKVTNPVIQQMYQGGQDDGPLPGGTGGPIVDEVD</sequence>
<dbReference type="Gene3D" id="3.30.420.40">
    <property type="match status" value="2"/>
</dbReference>
<dbReference type="PRINTS" id="PR00301">
    <property type="entry name" value="HEATSHOCK70"/>
</dbReference>
<organism evidence="4">
    <name type="scientific">viral metagenome</name>
    <dbReference type="NCBI Taxonomy" id="1070528"/>
    <lineage>
        <taxon>unclassified sequences</taxon>
        <taxon>metagenomes</taxon>
        <taxon>organismal metagenomes</taxon>
    </lineage>
</organism>
<keyword evidence="2" id="KW-0067">ATP-binding</keyword>
<feature type="region of interest" description="Disordered" evidence="3">
    <location>
        <begin position="393"/>
        <end position="416"/>
    </location>
</feature>
<dbReference type="InterPro" id="IPR018181">
    <property type="entry name" value="Heat_shock_70_CS"/>
</dbReference>
<accession>A0A6C0BF86</accession>
<protein>
    <recommendedName>
        <fullName evidence="5">Chaperone</fullName>
    </recommendedName>
</protein>
<dbReference type="Gene3D" id="2.60.34.10">
    <property type="entry name" value="Substrate Binding Domain Of DNAk, Chain A, domain 1"/>
    <property type="match status" value="1"/>
</dbReference>
<dbReference type="AlphaFoldDB" id="A0A6C0BF86"/>
<dbReference type="FunFam" id="2.60.34.10:FF:000002">
    <property type="entry name" value="Heat shock 70 kDa"/>
    <property type="match status" value="1"/>
</dbReference>
<evidence type="ECO:0000256" key="3">
    <source>
        <dbReference type="SAM" id="MobiDB-lite"/>
    </source>
</evidence>
<dbReference type="EMBL" id="MN739143">
    <property type="protein sequence ID" value="QHS90720.1"/>
    <property type="molecule type" value="Genomic_DNA"/>
</dbReference>
<reference evidence="4" key="1">
    <citation type="journal article" date="2020" name="Nature">
        <title>Giant virus diversity and host interactions through global metagenomics.</title>
        <authorList>
            <person name="Schulz F."/>
            <person name="Roux S."/>
            <person name="Paez-Espino D."/>
            <person name="Jungbluth S."/>
            <person name="Walsh D.A."/>
            <person name="Denef V.J."/>
            <person name="McMahon K.D."/>
            <person name="Konstantinidis K.T."/>
            <person name="Eloe-Fadrosh E.A."/>
            <person name="Kyrpides N.C."/>
            <person name="Woyke T."/>
        </authorList>
    </citation>
    <scope>NUCLEOTIDE SEQUENCE</scope>
    <source>
        <strain evidence="4">GVMAG-M-3300010354-11</strain>
    </source>
</reference>
<dbReference type="SUPFAM" id="SSF100920">
    <property type="entry name" value="Heat shock protein 70kD (HSP70), peptide-binding domain"/>
    <property type="match status" value="1"/>
</dbReference>
<keyword evidence="1" id="KW-0547">Nucleotide-binding</keyword>
<dbReference type="GO" id="GO:0005524">
    <property type="term" value="F:ATP binding"/>
    <property type="evidence" value="ECO:0007669"/>
    <property type="project" value="UniProtKB-KW"/>
</dbReference>
<name>A0A6C0BF86_9ZZZZ</name>